<dbReference type="GO" id="GO:0043022">
    <property type="term" value="F:ribosome binding"/>
    <property type="evidence" value="ECO:0007669"/>
    <property type="project" value="TreeGrafter"/>
</dbReference>
<keyword evidence="4" id="KW-1185">Reference proteome</keyword>
<feature type="region of interest" description="Disordered" evidence="1">
    <location>
        <begin position="96"/>
        <end position="133"/>
    </location>
</feature>
<gene>
    <name evidence="3" type="ORF">ZRA01_06690</name>
</gene>
<dbReference type="Proteomes" id="UP000318422">
    <property type="component" value="Unassembled WGS sequence"/>
</dbReference>
<sequence>MHPAHPIAEDEVEFTAIRAQGAGGQNVNKVSSAAHLRFDIHASSLPEAVRERLLALGDQRISKNGVIIIKAQEHRSLEKNRAEALRRLQELVDAASHVQKARRPTRPSRGAVTRRLDGKARRSAIKAGRGRVE</sequence>
<evidence type="ECO:0000313" key="4">
    <source>
        <dbReference type="Proteomes" id="UP000318422"/>
    </source>
</evidence>
<keyword evidence="3" id="KW-0378">Hydrolase</keyword>
<dbReference type="RefSeq" id="WP_141349342.1">
    <property type="nucleotide sequence ID" value="NZ_BJNV01000007.1"/>
</dbReference>
<dbReference type="InterPro" id="IPR000352">
    <property type="entry name" value="Pep_chain_release_fac_I"/>
</dbReference>
<dbReference type="SUPFAM" id="SSF110916">
    <property type="entry name" value="Peptidyl-tRNA hydrolase domain-like"/>
    <property type="match status" value="1"/>
</dbReference>
<dbReference type="GO" id="GO:0003747">
    <property type="term" value="F:translation release factor activity"/>
    <property type="evidence" value="ECO:0007669"/>
    <property type="project" value="InterPro"/>
</dbReference>
<dbReference type="NCBIfam" id="NF006718">
    <property type="entry name" value="PRK09256.1"/>
    <property type="match status" value="1"/>
</dbReference>
<protein>
    <submittedName>
        <fullName evidence="3">Peptidyl-tRNA hydrolase</fullName>
    </submittedName>
</protein>
<evidence type="ECO:0000259" key="2">
    <source>
        <dbReference type="Pfam" id="PF00472"/>
    </source>
</evidence>
<evidence type="ECO:0000313" key="3">
    <source>
        <dbReference type="EMBL" id="GEC94596.1"/>
    </source>
</evidence>
<dbReference type="OrthoDB" id="9815709at2"/>
<dbReference type="PANTHER" id="PTHR47814">
    <property type="entry name" value="PEPTIDYL-TRNA HYDROLASE ARFB"/>
    <property type="match status" value="1"/>
</dbReference>
<feature type="domain" description="Prokaryotic-type class I peptide chain release factors" evidence="2">
    <location>
        <begin position="7"/>
        <end position="129"/>
    </location>
</feature>
<comment type="caution">
    <text evidence="3">The sequence shown here is derived from an EMBL/GenBank/DDBJ whole genome shotgun (WGS) entry which is preliminary data.</text>
</comment>
<reference evidence="3 4" key="1">
    <citation type="submission" date="2019-06" db="EMBL/GenBank/DDBJ databases">
        <title>Whole genome shotgun sequence of Zoogloea ramigera NBRC 15342.</title>
        <authorList>
            <person name="Hosoyama A."/>
            <person name="Uohara A."/>
            <person name="Ohji S."/>
            <person name="Ichikawa N."/>
        </authorList>
    </citation>
    <scope>NUCLEOTIDE SEQUENCE [LARGE SCALE GENOMIC DNA]</scope>
    <source>
        <strain evidence="3 4">NBRC 15342</strain>
    </source>
</reference>
<dbReference type="GO" id="GO:0004045">
    <property type="term" value="F:peptidyl-tRNA hydrolase activity"/>
    <property type="evidence" value="ECO:0007669"/>
    <property type="project" value="TreeGrafter"/>
</dbReference>
<evidence type="ECO:0000256" key="1">
    <source>
        <dbReference type="SAM" id="MobiDB-lite"/>
    </source>
</evidence>
<organism evidence="3 4">
    <name type="scientific">Zoogloea ramigera</name>
    <dbReference type="NCBI Taxonomy" id="350"/>
    <lineage>
        <taxon>Bacteria</taxon>
        <taxon>Pseudomonadati</taxon>
        <taxon>Pseudomonadota</taxon>
        <taxon>Betaproteobacteria</taxon>
        <taxon>Rhodocyclales</taxon>
        <taxon>Zoogloeaceae</taxon>
        <taxon>Zoogloea</taxon>
    </lineage>
</organism>
<dbReference type="Pfam" id="PF00472">
    <property type="entry name" value="RF-1"/>
    <property type="match status" value="1"/>
</dbReference>
<dbReference type="PANTHER" id="PTHR47814:SF1">
    <property type="entry name" value="PEPTIDYL-TRNA HYDROLASE ARFB"/>
    <property type="match status" value="1"/>
</dbReference>
<dbReference type="Gene3D" id="3.30.160.20">
    <property type="match status" value="1"/>
</dbReference>
<dbReference type="EMBL" id="BJNV01000007">
    <property type="protein sequence ID" value="GEC94596.1"/>
    <property type="molecule type" value="Genomic_DNA"/>
</dbReference>
<proteinExistence type="predicted"/>
<dbReference type="GO" id="GO:0072344">
    <property type="term" value="P:rescue of stalled ribosome"/>
    <property type="evidence" value="ECO:0007669"/>
    <property type="project" value="TreeGrafter"/>
</dbReference>
<accession>A0A4Y4CQL4</accession>
<name>A0A4Y4CQL4_ZOORA</name>
<dbReference type="AlphaFoldDB" id="A0A4Y4CQL4"/>